<evidence type="ECO:0000313" key="2">
    <source>
        <dbReference type="EMBL" id="KAJ3650179.1"/>
    </source>
</evidence>
<sequence>MQELAEKKIPSYLMAVPQGFILRPTLWNLQYDSILNTTTEDGIKFVVFADDLAILVTGESKKELERKANRIINKVSKALENKKLPLAPEKADACSLQEIEG</sequence>
<dbReference type="InterPro" id="IPR043128">
    <property type="entry name" value="Rev_trsase/Diguanyl_cyclase"/>
</dbReference>
<dbReference type="AlphaFoldDB" id="A0AA38I784"/>
<dbReference type="Proteomes" id="UP001168821">
    <property type="component" value="Unassembled WGS sequence"/>
</dbReference>
<dbReference type="Pfam" id="PF00078">
    <property type="entry name" value="RVT_1"/>
    <property type="match status" value="1"/>
</dbReference>
<feature type="domain" description="Reverse transcriptase" evidence="1">
    <location>
        <begin position="1"/>
        <end position="101"/>
    </location>
</feature>
<accession>A0AA38I784</accession>
<dbReference type="InterPro" id="IPR043502">
    <property type="entry name" value="DNA/RNA_pol_sf"/>
</dbReference>
<evidence type="ECO:0000259" key="1">
    <source>
        <dbReference type="PROSITE" id="PS50878"/>
    </source>
</evidence>
<protein>
    <recommendedName>
        <fullName evidence="1">Reverse transcriptase domain-containing protein</fullName>
    </recommendedName>
</protein>
<organism evidence="2 3">
    <name type="scientific">Zophobas morio</name>
    <dbReference type="NCBI Taxonomy" id="2755281"/>
    <lineage>
        <taxon>Eukaryota</taxon>
        <taxon>Metazoa</taxon>
        <taxon>Ecdysozoa</taxon>
        <taxon>Arthropoda</taxon>
        <taxon>Hexapoda</taxon>
        <taxon>Insecta</taxon>
        <taxon>Pterygota</taxon>
        <taxon>Neoptera</taxon>
        <taxon>Endopterygota</taxon>
        <taxon>Coleoptera</taxon>
        <taxon>Polyphaga</taxon>
        <taxon>Cucujiformia</taxon>
        <taxon>Tenebrionidae</taxon>
        <taxon>Zophobas</taxon>
    </lineage>
</organism>
<name>A0AA38I784_9CUCU</name>
<dbReference type="SUPFAM" id="SSF56672">
    <property type="entry name" value="DNA/RNA polymerases"/>
    <property type="match status" value="1"/>
</dbReference>
<dbReference type="GO" id="GO:0071897">
    <property type="term" value="P:DNA biosynthetic process"/>
    <property type="evidence" value="ECO:0007669"/>
    <property type="project" value="UniProtKB-ARBA"/>
</dbReference>
<dbReference type="InterPro" id="IPR000477">
    <property type="entry name" value="RT_dom"/>
</dbReference>
<gene>
    <name evidence="2" type="ORF">Zmor_021883</name>
</gene>
<dbReference type="EMBL" id="JALNTZ010000006">
    <property type="protein sequence ID" value="KAJ3650179.1"/>
    <property type="molecule type" value="Genomic_DNA"/>
</dbReference>
<keyword evidence="3" id="KW-1185">Reference proteome</keyword>
<comment type="caution">
    <text evidence="2">The sequence shown here is derived from an EMBL/GenBank/DDBJ whole genome shotgun (WGS) entry which is preliminary data.</text>
</comment>
<dbReference type="Gene3D" id="3.30.70.270">
    <property type="match status" value="1"/>
</dbReference>
<dbReference type="PROSITE" id="PS50878">
    <property type="entry name" value="RT_POL"/>
    <property type="match status" value="1"/>
</dbReference>
<evidence type="ECO:0000313" key="3">
    <source>
        <dbReference type="Proteomes" id="UP001168821"/>
    </source>
</evidence>
<proteinExistence type="predicted"/>
<reference evidence="2" key="1">
    <citation type="journal article" date="2023" name="G3 (Bethesda)">
        <title>Whole genome assemblies of Zophobas morio and Tenebrio molitor.</title>
        <authorList>
            <person name="Kaur S."/>
            <person name="Stinson S.A."/>
            <person name="diCenzo G.C."/>
        </authorList>
    </citation>
    <scope>NUCLEOTIDE SEQUENCE</scope>
    <source>
        <strain evidence="2">QUZm001</strain>
    </source>
</reference>